<dbReference type="EMBL" id="HBUE01177074">
    <property type="protein sequence ID" value="CAG6518332.1"/>
    <property type="molecule type" value="Transcribed_RNA"/>
</dbReference>
<protein>
    <submittedName>
        <fullName evidence="2">(northern house mosquito) hypothetical protein</fullName>
    </submittedName>
</protein>
<name>A0A8D8DXX7_CULPI</name>
<dbReference type="EMBL" id="HBUE01282596">
    <property type="protein sequence ID" value="CAG6569864.1"/>
    <property type="molecule type" value="Transcribed_RNA"/>
</dbReference>
<accession>A0A8D8DXX7</accession>
<evidence type="ECO:0000256" key="1">
    <source>
        <dbReference type="SAM" id="MobiDB-lite"/>
    </source>
</evidence>
<reference evidence="2" key="1">
    <citation type="submission" date="2021-05" db="EMBL/GenBank/DDBJ databases">
        <authorList>
            <person name="Alioto T."/>
            <person name="Alioto T."/>
            <person name="Gomez Garrido J."/>
        </authorList>
    </citation>
    <scope>NUCLEOTIDE SEQUENCE</scope>
</reference>
<organism evidence="2">
    <name type="scientific">Culex pipiens</name>
    <name type="common">House mosquito</name>
    <dbReference type="NCBI Taxonomy" id="7175"/>
    <lineage>
        <taxon>Eukaryota</taxon>
        <taxon>Metazoa</taxon>
        <taxon>Ecdysozoa</taxon>
        <taxon>Arthropoda</taxon>
        <taxon>Hexapoda</taxon>
        <taxon>Insecta</taxon>
        <taxon>Pterygota</taxon>
        <taxon>Neoptera</taxon>
        <taxon>Endopterygota</taxon>
        <taxon>Diptera</taxon>
        <taxon>Nematocera</taxon>
        <taxon>Culicoidea</taxon>
        <taxon>Culicidae</taxon>
        <taxon>Culicinae</taxon>
        <taxon>Culicini</taxon>
        <taxon>Culex</taxon>
        <taxon>Culex</taxon>
    </lineage>
</organism>
<dbReference type="AlphaFoldDB" id="A0A8D8DXX7"/>
<sequence>MDCSILSNLVDQCCRSSRRVGAPTSSPRAGGTPSRSSLQRSRLLWVSVLQHRSVRELRTSDGYPSTSDDNPTQVSLTQFRVVVPHMYETSLQQAEVQGCTDKHVNAVWNVELGIGQLNTLWNWPIVGIDL</sequence>
<feature type="region of interest" description="Disordered" evidence="1">
    <location>
        <begin position="17"/>
        <end position="38"/>
    </location>
</feature>
<proteinExistence type="predicted"/>
<evidence type="ECO:0000313" key="2">
    <source>
        <dbReference type="EMBL" id="CAG6518332.1"/>
    </source>
</evidence>